<name>A0A6P1TNA5_9FIRM</name>
<dbReference type="SUPFAM" id="SSF46785">
    <property type="entry name" value="Winged helix' DNA-binding domain"/>
    <property type="match status" value="1"/>
</dbReference>
<dbReference type="SMART" id="SM00345">
    <property type="entry name" value="HTH_GNTR"/>
    <property type="match status" value="1"/>
</dbReference>
<dbReference type="RefSeq" id="WP_161839297.1">
    <property type="nucleotide sequence ID" value="NZ_CP048000.1"/>
</dbReference>
<evidence type="ECO:0000256" key="1">
    <source>
        <dbReference type="ARBA" id="ARBA00023015"/>
    </source>
</evidence>
<reference evidence="5 6" key="1">
    <citation type="submission" date="2020-01" db="EMBL/GenBank/DDBJ databases">
        <title>Genome analysis of Anaerocolumna sp. CBA3638.</title>
        <authorList>
            <person name="Kim J."/>
            <person name="Roh S.W."/>
        </authorList>
    </citation>
    <scope>NUCLEOTIDE SEQUENCE [LARGE SCALE GENOMIC DNA]</scope>
    <source>
        <strain evidence="5 6">CBA3638</strain>
    </source>
</reference>
<keyword evidence="1" id="KW-0805">Transcription regulation</keyword>
<keyword evidence="2" id="KW-0238">DNA-binding</keyword>
<feature type="domain" description="HTH gntR-type" evidence="4">
    <location>
        <begin position="3"/>
        <end position="70"/>
    </location>
</feature>
<dbReference type="AlphaFoldDB" id="A0A6P1TNA5"/>
<dbReference type="InterPro" id="IPR036388">
    <property type="entry name" value="WH-like_DNA-bd_sf"/>
</dbReference>
<dbReference type="InterPro" id="IPR036390">
    <property type="entry name" value="WH_DNA-bd_sf"/>
</dbReference>
<keyword evidence="3" id="KW-0804">Transcription</keyword>
<organism evidence="5 6">
    <name type="scientific">Anaerocolumna sedimenticola</name>
    <dbReference type="NCBI Taxonomy" id="2696063"/>
    <lineage>
        <taxon>Bacteria</taxon>
        <taxon>Bacillati</taxon>
        <taxon>Bacillota</taxon>
        <taxon>Clostridia</taxon>
        <taxon>Lachnospirales</taxon>
        <taxon>Lachnospiraceae</taxon>
        <taxon>Anaerocolumna</taxon>
    </lineage>
</organism>
<dbReference type="CDD" id="cd07377">
    <property type="entry name" value="WHTH_GntR"/>
    <property type="match status" value="1"/>
</dbReference>
<dbReference type="Pfam" id="PF00392">
    <property type="entry name" value="GntR"/>
    <property type="match status" value="1"/>
</dbReference>
<evidence type="ECO:0000259" key="4">
    <source>
        <dbReference type="PROSITE" id="PS50949"/>
    </source>
</evidence>
<dbReference type="Pfam" id="PF07729">
    <property type="entry name" value="FCD"/>
    <property type="match status" value="1"/>
</dbReference>
<dbReference type="EMBL" id="CP048000">
    <property type="protein sequence ID" value="QHQ62474.1"/>
    <property type="molecule type" value="Genomic_DNA"/>
</dbReference>
<dbReference type="GO" id="GO:0003677">
    <property type="term" value="F:DNA binding"/>
    <property type="evidence" value="ECO:0007669"/>
    <property type="project" value="UniProtKB-KW"/>
</dbReference>
<evidence type="ECO:0000313" key="5">
    <source>
        <dbReference type="EMBL" id="QHQ62474.1"/>
    </source>
</evidence>
<dbReference type="Gene3D" id="1.10.10.10">
    <property type="entry name" value="Winged helix-like DNA-binding domain superfamily/Winged helix DNA-binding domain"/>
    <property type="match status" value="1"/>
</dbReference>
<dbReference type="PANTHER" id="PTHR43537:SF51">
    <property type="entry name" value="HTH-TYPE TRANSCRIPTIONAL REGULATOR LGOR-RELATED"/>
    <property type="match status" value="1"/>
</dbReference>
<sequence length="207" mass="23552">MGQSLSAQIYDVLVEKILSNELSSGEFINRRDVAAQMNVSAAPVLEAMVKLENEGLLETIPRKGTRVRLVQNADISGYLLIREGLECSAARIYCGEMIKSKLDYFIPLAEEIDQVLYRSKEFFKMDREFHHELIKLCNNSIVTEEYERITQLGLFYNTNRFVTAVEAAERHSHVKLVKDLAEVTPGEAYCIMREHIISGKGHLILTK</sequence>
<dbReference type="KEGG" id="anr:Ana3638_18195"/>
<dbReference type="PROSITE" id="PS50949">
    <property type="entry name" value="HTH_GNTR"/>
    <property type="match status" value="1"/>
</dbReference>
<dbReference type="Gene3D" id="1.20.120.530">
    <property type="entry name" value="GntR ligand-binding domain-like"/>
    <property type="match status" value="1"/>
</dbReference>
<dbReference type="PANTHER" id="PTHR43537">
    <property type="entry name" value="TRANSCRIPTIONAL REGULATOR, GNTR FAMILY"/>
    <property type="match status" value="1"/>
</dbReference>
<gene>
    <name evidence="5" type="ORF">Ana3638_18195</name>
</gene>
<evidence type="ECO:0000313" key="6">
    <source>
        <dbReference type="Proteomes" id="UP000464314"/>
    </source>
</evidence>
<dbReference type="GO" id="GO:0003700">
    <property type="term" value="F:DNA-binding transcription factor activity"/>
    <property type="evidence" value="ECO:0007669"/>
    <property type="project" value="InterPro"/>
</dbReference>
<dbReference type="SUPFAM" id="SSF48008">
    <property type="entry name" value="GntR ligand-binding domain-like"/>
    <property type="match status" value="1"/>
</dbReference>
<dbReference type="InterPro" id="IPR008920">
    <property type="entry name" value="TF_FadR/GntR_C"/>
</dbReference>
<proteinExistence type="predicted"/>
<dbReference type="InterPro" id="IPR011711">
    <property type="entry name" value="GntR_C"/>
</dbReference>
<dbReference type="Proteomes" id="UP000464314">
    <property type="component" value="Chromosome"/>
</dbReference>
<dbReference type="InterPro" id="IPR000524">
    <property type="entry name" value="Tscrpt_reg_HTH_GntR"/>
</dbReference>
<evidence type="ECO:0000256" key="3">
    <source>
        <dbReference type="ARBA" id="ARBA00023163"/>
    </source>
</evidence>
<accession>A0A6P1TNA5</accession>
<keyword evidence="6" id="KW-1185">Reference proteome</keyword>
<evidence type="ECO:0000256" key="2">
    <source>
        <dbReference type="ARBA" id="ARBA00023125"/>
    </source>
</evidence>
<protein>
    <submittedName>
        <fullName evidence="5">GntR family transcriptional regulator</fullName>
    </submittedName>
</protein>